<organism evidence="2">
    <name type="scientific">Nocardia farcinica</name>
    <dbReference type="NCBI Taxonomy" id="37329"/>
    <lineage>
        <taxon>Bacteria</taxon>
        <taxon>Bacillati</taxon>
        <taxon>Actinomycetota</taxon>
        <taxon>Actinomycetes</taxon>
        <taxon>Mycobacteriales</taxon>
        <taxon>Nocardiaceae</taxon>
        <taxon>Nocardia</taxon>
    </lineage>
</organism>
<dbReference type="Gene3D" id="1.10.260.40">
    <property type="entry name" value="lambda repressor-like DNA-binding domains"/>
    <property type="match status" value="1"/>
</dbReference>
<protein>
    <recommendedName>
        <fullName evidence="1">HTH cro/C1-type domain-containing protein</fullName>
    </recommendedName>
</protein>
<dbReference type="InterPro" id="IPR001387">
    <property type="entry name" value="Cro/C1-type_HTH"/>
</dbReference>
<dbReference type="GO" id="GO:0003677">
    <property type="term" value="F:DNA binding"/>
    <property type="evidence" value="ECO:0007669"/>
    <property type="project" value="InterPro"/>
</dbReference>
<dbReference type="PROSITE" id="PS50943">
    <property type="entry name" value="HTH_CROC1"/>
    <property type="match status" value="1"/>
</dbReference>
<gene>
    <name evidence="2" type="ORF">NCTC1935_00292</name>
</gene>
<dbReference type="Pfam" id="PF19054">
    <property type="entry name" value="DUF5753"/>
    <property type="match status" value="1"/>
</dbReference>
<dbReference type="AlphaFoldDB" id="A0A449H9V9"/>
<dbReference type="EMBL" id="CAACYE010000005">
    <property type="protein sequence ID" value="VFA81812.1"/>
    <property type="molecule type" value="Genomic_DNA"/>
</dbReference>
<dbReference type="SUPFAM" id="SSF47413">
    <property type="entry name" value="lambda repressor-like DNA-binding domains"/>
    <property type="match status" value="1"/>
</dbReference>
<evidence type="ECO:0000313" key="2">
    <source>
        <dbReference type="EMBL" id="VFA81812.1"/>
    </source>
</evidence>
<feature type="domain" description="HTH cro/C1-type" evidence="1">
    <location>
        <begin position="15"/>
        <end position="71"/>
    </location>
</feature>
<dbReference type="CDD" id="cd00093">
    <property type="entry name" value="HTH_XRE"/>
    <property type="match status" value="1"/>
</dbReference>
<sequence>MTNVDQARKALGARLRELRKDAGLKAQELSASAGWHWSKTSRIEHGKQAPSEADLATWCRVCDAQLALPDLVATLRNVEAQWAEWRRVTATGHARRQRRSVELMTRTQLLRTYSSVLIPGLLQTEAYARAAIRTCIDFLGTVDDLDAAVAARTDRQRVLREGPLKIATLIDESALRKTVGDDSIMRDQLRHLLDVGFGNAKLVLGVVPAEAQFVYTVTTFDLWDNRMALVETISAELTVTTPSELAYYEKAWAALHGQAVYGNAARQRTTAALNARTA</sequence>
<dbReference type="RefSeq" id="WP_137354392.1">
    <property type="nucleotide sequence ID" value="NZ_CAACYE020000001.1"/>
</dbReference>
<accession>A0A449H9V9</accession>
<dbReference type="Pfam" id="PF13560">
    <property type="entry name" value="HTH_31"/>
    <property type="match status" value="1"/>
</dbReference>
<evidence type="ECO:0000259" key="1">
    <source>
        <dbReference type="PROSITE" id="PS50943"/>
    </source>
</evidence>
<name>A0A449H9V9_NOCFR</name>
<dbReference type="InterPro" id="IPR043917">
    <property type="entry name" value="DUF5753"/>
</dbReference>
<dbReference type="SMART" id="SM00530">
    <property type="entry name" value="HTH_XRE"/>
    <property type="match status" value="1"/>
</dbReference>
<proteinExistence type="predicted"/>
<reference evidence="2" key="1">
    <citation type="submission" date="2019-02" db="EMBL/GenBank/DDBJ databases">
        <authorList>
            <consortium name="Pathogen Informatics"/>
        </authorList>
    </citation>
    <scope>NUCLEOTIDE SEQUENCE</scope>
    <source>
        <strain evidence="2">3012STDY6733949</strain>
    </source>
</reference>
<dbReference type="InterPro" id="IPR010982">
    <property type="entry name" value="Lambda_DNA-bd_dom_sf"/>
</dbReference>